<sequence>MKNIWLLGLIFLGISCSSVKNSHNYTYLVNSYTVNCTGVGPMDCMLIKKGDKAVEGEWENFYSKIEGFEYEPGYIYKLQVREEKLENVPADASSIKYTLVKVLEKKVDTKLLLNGTWDIAKINGSAIEAGTGGIPQLQIDTKEMSVSGSDGCNRLKGSIKKIENDAIEFTPMAGTQMMCPNMTNADKFNKTFAGVKKFEVENNTLTFFNEAGNAVLEFFKGSEPKQLINDIWVAEFIRGESLPGDLPRIEIHSADMRILGTDGCNNFKGQLTKLTNTELEVGLLAGTRMMCPDMTNADKFNSAINNVKTYKIANLRLSLFDSEGRQLMLLKKID</sequence>
<protein>
    <submittedName>
        <fullName evidence="3">META domain-containing protein</fullName>
    </submittedName>
</protein>
<dbReference type="EMBL" id="JAPOHD010000066">
    <property type="protein sequence ID" value="MCY1723117.1"/>
    <property type="molecule type" value="Genomic_DNA"/>
</dbReference>
<evidence type="ECO:0000313" key="4">
    <source>
        <dbReference type="Proteomes" id="UP001145087"/>
    </source>
</evidence>
<dbReference type="InterPro" id="IPR038670">
    <property type="entry name" value="HslJ-like_sf"/>
</dbReference>
<dbReference type="PANTHER" id="PTHR35535">
    <property type="entry name" value="HEAT SHOCK PROTEIN HSLJ"/>
    <property type="match status" value="1"/>
</dbReference>
<dbReference type="PROSITE" id="PS51257">
    <property type="entry name" value="PROKAR_LIPOPROTEIN"/>
    <property type="match status" value="1"/>
</dbReference>
<comment type="caution">
    <text evidence="3">The sequence shown here is derived from an EMBL/GenBank/DDBJ whole genome shotgun (WGS) entry which is preliminary data.</text>
</comment>
<feature type="domain" description="DUF306" evidence="1">
    <location>
        <begin position="225"/>
        <end position="330"/>
    </location>
</feature>
<proteinExistence type="predicted"/>
<dbReference type="RefSeq" id="WP_343335443.1">
    <property type="nucleotide sequence ID" value="NZ_JAPOHD010000066.1"/>
</dbReference>
<dbReference type="Proteomes" id="UP001145087">
    <property type="component" value="Unassembled WGS sequence"/>
</dbReference>
<feature type="domain" description="DUF306" evidence="1">
    <location>
        <begin position="112"/>
        <end position="218"/>
    </location>
</feature>
<organism evidence="3 4">
    <name type="scientific">Draconibacterium aestuarii</name>
    <dbReference type="NCBI Taxonomy" id="2998507"/>
    <lineage>
        <taxon>Bacteria</taxon>
        <taxon>Pseudomonadati</taxon>
        <taxon>Bacteroidota</taxon>
        <taxon>Bacteroidia</taxon>
        <taxon>Marinilabiliales</taxon>
        <taxon>Prolixibacteraceae</taxon>
        <taxon>Draconibacterium</taxon>
    </lineage>
</organism>
<gene>
    <name evidence="3" type="ORF">OU798_22405</name>
</gene>
<dbReference type="PANTHER" id="PTHR35535:SF1">
    <property type="entry name" value="HEAT SHOCK PROTEIN HSLJ"/>
    <property type="match status" value="1"/>
</dbReference>
<evidence type="ECO:0000259" key="1">
    <source>
        <dbReference type="Pfam" id="PF03724"/>
    </source>
</evidence>
<evidence type="ECO:0000259" key="2">
    <source>
        <dbReference type="Pfam" id="PF14302"/>
    </source>
</evidence>
<feature type="domain" description="DUF4377" evidence="2">
    <location>
        <begin position="29"/>
        <end position="105"/>
    </location>
</feature>
<accession>A0A9X3J8J2</accession>
<dbReference type="Pfam" id="PF14302">
    <property type="entry name" value="DUF4377"/>
    <property type="match status" value="1"/>
</dbReference>
<dbReference type="InterPro" id="IPR025485">
    <property type="entry name" value="DUF4377"/>
</dbReference>
<dbReference type="Gene3D" id="2.40.128.270">
    <property type="match status" value="2"/>
</dbReference>
<dbReference type="Pfam" id="PF03724">
    <property type="entry name" value="META"/>
    <property type="match status" value="2"/>
</dbReference>
<name>A0A9X3J8J2_9BACT</name>
<dbReference type="AlphaFoldDB" id="A0A9X3J8J2"/>
<dbReference type="InterPro" id="IPR005184">
    <property type="entry name" value="DUF306_Meta_HslJ"/>
</dbReference>
<evidence type="ECO:0000313" key="3">
    <source>
        <dbReference type="EMBL" id="MCY1723117.1"/>
    </source>
</evidence>
<dbReference type="InterPro" id="IPR053147">
    <property type="entry name" value="Hsp_HslJ-like"/>
</dbReference>
<reference evidence="3" key="1">
    <citation type="submission" date="2022-11" db="EMBL/GenBank/DDBJ databases">
        <title>Marilongibacter aestuarii gen. nov., sp. nov., isolated from tidal flat sediment.</title>
        <authorList>
            <person name="Jiayan W."/>
        </authorList>
    </citation>
    <scope>NUCLEOTIDE SEQUENCE</scope>
    <source>
        <strain evidence="3">Z1-6</strain>
    </source>
</reference>
<keyword evidence="4" id="KW-1185">Reference proteome</keyword>